<dbReference type="Proteomes" id="UP001501371">
    <property type="component" value="Unassembled WGS sequence"/>
</dbReference>
<accession>A0ABN1V4Y4</accession>
<gene>
    <name evidence="2" type="ORF">GCM10009654_60200</name>
</gene>
<evidence type="ECO:0000256" key="1">
    <source>
        <dbReference type="SAM" id="MobiDB-lite"/>
    </source>
</evidence>
<reference evidence="2 3" key="1">
    <citation type="journal article" date="2019" name="Int. J. Syst. Evol. Microbiol.">
        <title>The Global Catalogue of Microorganisms (GCM) 10K type strain sequencing project: providing services to taxonomists for standard genome sequencing and annotation.</title>
        <authorList>
            <consortium name="The Broad Institute Genomics Platform"/>
            <consortium name="The Broad Institute Genome Sequencing Center for Infectious Disease"/>
            <person name="Wu L."/>
            <person name="Ma J."/>
        </authorList>
    </citation>
    <scope>NUCLEOTIDE SEQUENCE [LARGE SCALE GENOMIC DNA]</scope>
    <source>
        <strain evidence="2 3">JCM 12696</strain>
    </source>
</reference>
<comment type="caution">
    <text evidence="2">The sequence shown here is derived from an EMBL/GenBank/DDBJ whole genome shotgun (WGS) entry which is preliminary data.</text>
</comment>
<dbReference type="RefSeq" id="WP_344283517.1">
    <property type="nucleotide sequence ID" value="NZ_BAAAKV010000076.1"/>
</dbReference>
<protein>
    <submittedName>
        <fullName evidence="2">Uncharacterized protein</fullName>
    </submittedName>
</protein>
<dbReference type="EMBL" id="BAAAKV010000076">
    <property type="protein sequence ID" value="GAA1195085.1"/>
    <property type="molecule type" value="Genomic_DNA"/>
</dbReference>
<evidence type="ECO:0000313" key="2">
    <source>
        <dbReference type="EMBL" id="GAA1195085.1"/>
    </source>
</evidence>
<keyword evidence="3" id="KW-1185">Reference proteome</keyword>
<evidence type="ECO:0000313" key="3">
    <source>
        <dbReference type="Proteomes" id="UP001501371"/>
    </source>
</evidence>
<proteinExistence type="predicted"/>
<feature type="compositionally biased region" description="Basic and acidic residues" evidence="1">
    <location>
        <begin position="43"/>
        <end position="52"/>
    </location>
</feature>
<sequence>MTAAYDYEDMHHLVDRLTPTQVRRLRLLVTQDEELSRVAAASSEERSHEAEAPPHGLLALIGSVDGPADFGERHDDHIRERMRERFGDSA</sequence>
<name>A0ABN1V4Y4_9ACTN</name>
<feature type="region of interest" description="Disordered" evidence="1">
    <location>
        <begin position="39"/>
        <end position="73"/>
    </location>
</feature>
<organism evidence="2 3">
    <name type="scientific">Streptomyces hebeiensis</name>
    <dbReference type="NCBI Taxonomy" id="229486"/>
    <lineage>
        <taxon>Bacteria</taxon>
        <taxon>Bacillati</taxon>
        <taxon>Actinomycetota</taxon>
        <taxon>Actinomycetes</taxon>
        <taxon>Kitasatosporales</taxon>
        <taxon>Streptomycetaceae</taxon>
        <taxon>Streptomyces</taxon>
    </lineage>
</organism>